<organism evidence="2 3">
    <name type="scientific">Parasponia andersonii</name>
    <name type="common">Sponia andersonii</name>
    <dbReference type="NCBI Taxonomy" id="3476"/>
    <lineage>
        <taxon>Eukaryota</taxon>
        <taxon>Viridiplantae</taxon>
        <taxon>Streptophyta</taxon>
        <taxon>Embryophyta</taxon>
        <taxon>Tracheophyta</taxon>
        <taxon>Spermatophyta</taxon>
        <taxon>Magnoliopsida</taxon>
        <taxon>eudicotyledons</taxon>
        <taxon>Gunneridae</taxon>
        <taxon>Pentapetalae</taxon>
        <taxon>rosids</taxon>
        <taxon>fabids</taxon>
        <taxon>Rosales</taxon>
        <taxon>Cannabaceae</taxon>
        <taxon>Parasponia</taxon>
    </lineage>
</organism>
<accession>A0A2P5AQT5</accession>
<dbReference type="InterPro" id="IPR009057">
    <property type="entry name" value="Homeodomain-like_sf"/>
</dbReference>
<name>A0A2P5AQT5_PARAD</name>
<feature type="region of interest" description="Disordered" evidence="1">
    <location>
        <begin position="567"/>
        <end position="586"/>
    </location>
</feature>
<comment type="caution">
    <text evidence="2">The sequence shown here is derived from an EMBL/GenBank/DDBJ whole genome shotgun (WGS) entry which is preliminary data.</text>
</comment>
<feature type="compositionally biased region" description="Basic and acidic residues" evidence="1">
    <location>
        <begin position="241"/>
        <end position="250"/>
    </location>
</feature>
<dbReference type="InterPro" id="IPR001005">
    <property type="entry name" value="SANT/Myb"/>
</dbReference>
<gene>
    <name evidence="2" type="ORF">PanWU01x14_309280</name>
</gene>
<keyword evidence="3" id="KW-1185">Reference proteome</keyword>
<dbReference type="CDD" id="cd00167">
    <property type="entry name" value="SANT"/>
    <property type="match status" value="1"/>
</dbReference>
<dbReference type="SUPFAM" id="SSF46689">
    <property type="entry name" value="Homeodomain-like"/>
    <property type="match status" value="1"/>
</dbReference>
<feature type="region of interest" description="Disordered" evidence="1">
    <location>
        <begin position="208"/>
        <end position="251"/>
    </location>
</feature>
<proteinExistence type="predicted"/>
<dbReference type="GO" id="GO:0003677">
    <property type="term" value="F:DNA binding"/>
    <property type="evidence" value="ECO:0007669"/>
    <property type="project" value="UniProtKB-KW"/>
</dbReference>
<reference evidence="3" key="1">
    <citation type="submission" date="2016-06" db="EMBL/GenBank/DDBJ databases">
        <title>Parallel loss of symbiosis genes in relatives of nitrogen-fixing non-legume Parasponia.</title>
        <authorList>
            <person name="Van Velzen R."/>
            <person name="Holmer R."/>
            <person name="Bu F."/>
            <person name="Rutten L."/>
            <person name="Van Zeijl A."/>
            <person name="Liu W."/>
            <person name="Santuari L."/>
            <person name="Cao Q."/>
            <person name="Sharma T."/>
            <person name="Shen D."/>
            <person name="Roswanjaya Y."/>
            <person name="Wardhani T."/>
            <person name="Kalhor M.S."/>
            <person name="Jansen J."/>
            <person name="Van den Hoogen J."/>
            <person name="Gungor B."/>
            <person name="Hartog M."/>
            <person name="Hontelez J."/>
            <person name="Verver J."/>
            <person name="Yang W.-C."/>
            <person name="Schijlen E."/>
            <person name="Repin R."/>
            <person name="Schilthuizen M."/>
            <person name="Schranz E."/>
            <person name="Heidstra R."/>
            <person name="Miyata K."/>
            <person name="Fedorova E."/>
            <person name="Kohlen W."/>
            <person name="Bisseling T."/>
            <person name="Smit S."/>
            <person name="Geurts R."/>
        </authorList>
    </citation>
    <scope>NUCLEOTIDE SEQUENCE [LARGE SCALE GENOMIC DNA]</scope>
    <source>
        <strain evidence="3">cv. WU1-14</strain>
    </source>
</reference>
<dbReference type="Proteomes" id="UP000237105">
    <property type="component" value="Unassembled WGS sequence"/>
</dbReference>
<keyword evidence="2" id="KW-0371">Homeobox</keyword>
<feature type="compositionally biased region" description="Polar residues" evidence="1">
    <location>
        <begin position="61"/>
        <end position="75"/>
    </location>
</feature>
<dbReference type="STRING" id="3476.A0A2P5AQT5"/>
<dbReference type="OrthoDB" id="552191at2759"/>
<evidence type="ECO:0000313" key="3">
    <source>
        <dbReference type="Proteomes" id="UP000237105"/>
    </source>
</evidence>
<feature type="compositionally biased region" description="Basic and acidic residues" evidence="1">
    <location>
        <begin position="220"/>
        <end position="232"/>
    </location>
</feature>
<evidence type="ECO:0000313" key="2">
    <source>
        <dbReference type="EMBL" id="PON38902.1"/>
    </source>
</evidence>
<dbReference type="PANTHER" id="PTHR14000:SF17">
    <property type="entry name" value="MYB-LIKE DOMAIN-CONTAINING PROTEIN"/>
    <property type="match status" value="1"/>
</dbReference>
<evidence type="ECO:0000256" key="1">
    <source>
        <dbReference type="SAM" id="MobiDB-lite"/>
    </source>
</evidence>
<keyword evidence="2" id="KW-0238">DNA-binding</keyword>
<dbReference type="Gene3D" id="1.10.10.60">
    <property type="entry name" value="Homeodomain-like"/>
    <property type="match status" value="1"/>
</dbReference>
<dbReference type="PANTHER" id="PTHR14000">
    <property type="entry name" value="FINGER CCCH DOMAIN PROTEIN, PUTATIVE (DUF3755)-RELATED"/>
    <property type="match status" value="1"/>
</dbReference>
<feature type="region of interest" description="Disordered" evidence="1">
    <location>
        <begin position="38"/>
        <end position="93"/>
    </location>
</feature>
<dbReference type="EMBL" id="JXTB01000482">
    <property type="protein sequence ID" value="PON38902.1"/>
    <property type="molecule type" value="Genomic_DNA"/>
</dbReference>
<dbReference type="AlphaFoldDB" id="A0A2P5AQT5"/>
<protein>
    <submittedName>
        <fullName evidence="2">Homeodomain-like</fullName>
    </submittedName>
</protein>
<feature type="region of interest" description="Disordered" evidence="1">
    <location>
        <begin position="344"/>
        <end position="365"/>
    </location>
</feature>
<sequence>MPKRDSAITTLQSTILRRSLRLLRKCEKISEQVPLFTPRKSPRLTRRNSFALEDEDPKSPKSITNRARSPGFSETVSKKSSKPSNGLRKCGSLSTGSKKSVMLVNGFDGFSNPRRSSRISDKVDAVGYESRGSLGKVSKKVGESDVGSKKFVGFSNLRRSSRISDKVNAVGYERKGCLGKASKKVGESDVGSKKFLRNNGVDGFKGVRRSQRLSNQQKVVNEHTEKTEKDNGYRLSSNSASKEEALDTGKGKVGVTSAENLLVKGKRLMKREAKELDGESRVFEVSKKRKPDVEVNGTVQGWTKEQELALQRAYLAAKPTPHFWKKVSKLVPGKSAQDCFDKVNADHLTPPQNHPASRAKKRRSLSHIPDLQLSASKLLKPNEIKAKKSSCNEQKSRVTQKNVRQLLRMHYHQNQDHEADLFSVLEPNLDLSTHAFQPTSVFSTPKHLQEKQALLKNSNDRFSSGHKKTLSRFSGSYGMAALASPAVLKQVKNRVLHEKYIDQLHNRDAKRKVASEQSKRATLIMEDRKEIHFQKLDVIRTAKNALVSDAREAISTLRHIQANATNNSDLDDDVFRNDDDESENGT</sequence>